<feature type="compositionally biased region" description="Low complexity" evidence="1">
    <location>
        <begin position="336"/>
        <end position="362"/>
    </location>
</feature>
<dbReference type="EMBL" id="FOOY01000004">
    <property type="protein sequence ID" value="SFG05730.1"/>
    <property type="molecule type" value="Genomic_DNA"/>
</dbReference>
<proteinExistence type="predicted"/>
<feature type="region of interest" description="Disordered" evidence="1">
    <location>
        <begin position="143"/>
        <end position="382"/>
    </location>
</feature>
<organism evidence="3 4">
    <name type="scientific">Sporolactobacillus nakayamae</name>
    <dbReference type="NCBI Taxonomy" id="269670"/>
    <lineage>
        <taxon>Bacteria</taxon>
        <taxon>Bacillati</taxon>
        <taxon>Bacillota</taxon>
        <taxon>Bacilli</taxon>
        <taxon>Bacillales</taxon>
        <taxon>Sporolactobacillaceae</taxon>
        <taxon>Sporolactobacillus</taxon>
    </lineage>
</organism>
<feature type="compositionally biased region" description="Basic and acidic residues" evidence="1">
    <location>
        <begin position="188"/>
        <end position="242"/>
    </location>
</feature>
<dbReference type="SUPFAM" id="SSF54106">
    <property type="entry name" value="LysM domain"/>
    <property type="match status" value="1"/>
</dbReference>
<dbReference type="Gene3D" id="3.10.350.10">
    <property type="entry name" value="LysM domain"/>
    <property type="match status" value="1"/>
</dbReference>
<feature type="domain" description="LysM" evidence="2">
    <location>
        <begin position="401"/>
        <end position="444"/>
    </location>
</feature>
<dbReference type="PROSITE" id="PS51782">
    <property type="entry name" value="LYSM"/>
    <property type="match status" value="1"/>
</dbReference>
<gene>
    <name evidence="3" type="ORF">SAMN02982927_00494</name>
</gene>
<dbReference type="AlphaFoldDB" id="A0A1I2NRU8"/>
<dbReference type="InterPro" id="IPR048862">
    <property type="entry name" value="SPOCS_spoVID_N"/>
</dbReference>
<protein>
    <submittedName>
        <fullName evidence="3">Stage VI sporulation protein D</fullName>
    </submittedName>
</protein>
<evidence type="ECO:0000313" key="3">
    <source>
        <dbReference type="EMBL" id="SFG05730.1"/>
    </source>
</evidence>
<dbReference type="Pfam" id="PF20918">
    <property type="entry name" value="SPOCS_spoVID-N"/>
    <property type="match status" value="1"/>
</dbReference>
<evidence type="ECO:0000256" key="1">
    <source>
        <dbReference type="SAM" id="MobiDB-lite"/>
    </source>
</evidence>
<dbReference type="Pfam" id="PF01476">
    <property type="entry name" value="LysM"/>
    <property type="match status" value="1"/>
</dbReference>
<evidence type="ECO:0000313" key="4">
    <source>
        <dbReference type="Proteomes" id="UP000198752"/>
    </source>
</evidence>
<dbReference type="OrthoDB" id="2966368at2"/>
<dbReference type="InterPro" id="IPR018392">
    <property type="entry name" value="LysM"/>
</dbReference>
<dbReference type="InterPro" id="IPR036779">
    <property type="entry name" value="LysM_dom_sf"/>
</dbReference>
<dbReference type="STRING" id="269670.SAMN02982927_00494"/>
<name>A0A1I2NRU8_9BACL</name>
<dbReference type="Proteomes" id="UP000198752">
    <property type="component" value="Unassembled WGS sequence"/>
</dbReference>
<dbReference type="RefSeq" id="WP_093669757.1">
    <property type="nucleotide sequence ID" value="NZ_FOOY01000004.1"/>
</dbReference>
<feature type="compositionally biased region" description="Acidic residues" evidence="1">
    <location>
        <begin position="283"/>
        <end position="298"/>
    </location>
</feature>
<feature type="compositionally biased region" description="Basic and acidic residues" evidence="1">
    <location>
        <begin position="249"/>
        <end position="260"/>
    </location>
</feature>
<reference evidence="4" key="1">
    <citation type="submission" date="2016-10" db="EMBL/GenBank/DDBJ databases">
        <authorList>
            <person name="Varghese N."/>
            <person name="Submissions S."/>
        </authorList>
    </citation>
    <scope>NUCLEOTIDE SEQUENCE [LARGE SCALE GENOMIC DNA]</scope>
    <source>
        <strain evidence="4">ATCC 700379</strain>
    </source>
</reference>
<evidence type="ECO:0000259" key="2">
    <source>
        <dbReference type="PROSITE" id="PS51782"/>
    </source>
</evidence>
<keyword evidence="4" id="KW-1185">Reference proteome</keyword>
<feature type="compositionally biased region" description="Basic and acidic residues" evidence="1">
    <location>
        <begin position="299"/>
        <end position="310"/>
    </location>
</feature>
<feature type="compositionally biased region" description="Low complexity" evidence="1">
    <location>
        <begin position="176"/>
        <end position="186"/>
    </location>
</feature>
<dbReference type="SMART" id="SM00257">
    <property type="entry name" value="LysM"/>
    <property type="match status" value="1"/>
</dbReference>
<sequence length="455" mass="49964">MSQTSNDRLQFSINESVWLKNDAPAEEILSMALEPDITVEENWNDVTIKGYLRLTGEYKPADVPDAAVDSEHNAAPFRTIDEIMETGNGTDTLEHHFPIDITIPADRVPNLEDLFVVIDSFDYELSEHRHIQLQADIAITGLTNNNPVDRTEKPKAKPPVEQPAATPAKPEKAKETAPAQKPAAKAPAKKEEKPIKPEKSVKAQKEEKPVKPLKAQKEEKPEKPVKAQKEDKPEKPVAKKFAEPAPKSKAAEDPAKKEAAKNVQKPASKGKRILGEKQPISGEFEEMPTDRLNDEEDVDFHYEAFRKPDDETNADGSPLVAFKGMAQDGSQNTGRSETTTPAAPQAAPSPVAAPQVEATPSSEESEQEQVPDSGKKDSDMTSLYLTKVLSGDEKEQKTRVKICIVQSGESLESISERYHVPVTSLLRKNALTSGEIEAGELLYIPKSTKAAKDES</sequence>
<accession>A0A1I2NRU8</accession>